<proteinExistence type="predicted"/>
<feature type="coiled-coil region" evidence="3">
    <location>
        <begin position="105"/>
        <end position="132"/>
    </location>
</feature>
<dbReference type="EMBL" id="RJVK01000001">
    <property type="protein sequence ID" value="ROR40850.1"/>
    <property type="molecule type" value="Genomic_DNA"/>
</dbReference>
<dbReference type="GO" id="GO:0043709">
    <property type="term" value="P:cell adhesion involved in single-species biofilm formation"/>
    <property type="evidence" value="ECO:0007669"/>
    <property type="project" value="TreeGrafter"/>
</dbReference>
<evidence type="ECO:0000256" key="2">
    <source>
        <dbReference type="ARBA" id="ARBA00034247"/>
    </source>
</evidence>
<gene>
    <name evidence="5" type="ORF">C6V80_05475</name>
    <name evidence="6" type="ORF">EDC58_0331</name>
</gene>
<organism evidence="6 7">
    <name type="scientific">Caminibacter pacificus</name>
    <dbReference type="NCBI Taxonomy" id="1424653"/>
    <lineage>
        <taxon>Bacteria</taxon>
        <taxon>Pseudomonadati</taxon>
        <taxon>Campylobacterota</taxon>
        <taxon>Epsilonproteobacteria</taxon>
        <taxon>Nautiliales</taxon>
        <taxon>Nautiliaceae</taxon>
        <taxon>Caminibacter</taxon>
    </lineage>
</organism>
<keyword evidence="8" id="KW-1185">Reference proteome</keyword>
<dbReference type="AlphaFoldDB" id="A0AAJ4UYD6"/>
<name>A0AAJ4UYD6_9BACT</name>
<comment type="catalytic activity">
    <reaction evidence="2">
        <text>2 GTP = 3',3'-c-di-GMP + 2 diphosphate</text>
        <dbReference type="Rhea" id="RHEA:24898"/>
        <dbReference type="ChEBI" id="CHEBI:33019"/>
        <dbReference type="ChEBI" id="CHEBI:37565"/>
        <dbReference type="ChEBI" id="CHEBI:58805"/>
        <dbReference type="EC" id="2.7.7.65"/>
    </reaction>
</comment>
<dbReference type="InterPro" id="IPR029787">
    <property type="entry name" value="Nucleotide_cyclase"/>
</dbReference>
<dbReference type="GO" id="GO:0052621">
    <property type="term" value="F:diguanylate cyclase activity"/>
    <property type="evidence" value="ECO:0007669"/>
    <property type="project" value="UniProtKB-EC"/>
</dbReference>
<dbReference type="FunFam" id="3.30.70.270:FF:000001">
    <property type="entry name" value="Diguanylate cyclase domain protein"/>
    <property type="match status" value="1"/>
</dbReference>
<reference evidence="6 7" key="2">
    <citation type="submission" date="2018-11" db="EMBL/GenBank/DDBJ databases">
        <title>Genomic Encyclopedia of Type Strains, Phase IV (KMG-IV): sequencing the most valuable type-strain genomes for metagenomic binning, comparative biology and taxonomic classification.</title>
        <authorList>
            <person name="Goeker M."/>
        </authorList>
    </citation>
    <scope>NUCLEOTIDE SEQUENCE [LARGE SCALE GENOMIC DNA]</scope>
    <source>
        <strain evidence="6 7">DSM 27783</strain>
    </source>
</reference>
<feature type="domain" description="GGDEF" evidence="4">
    <location>
        <begin position="163"/>
        <end position="292"/>
    </location>
</feature>
<dbReference type="InterPro" id="IPR043128">
    <property type="entry name" value="Rev_trsase/Diguanyl_cyclase"/>
</dbReference>
<evidence type="ECO:0000256" key="3">
    <source>
        <dbReference type="SAM" id="Coils"/>
    </source>
</evidence>
<reference evidence="8" key="1">
    <citation type="submission" date="2018-03" db="EMBL/GenBank/DDBJ databases">
        <title>A comparative analysis of the Nautiliaceae.</title>
        <authorList>
            <person name="Grosche A."/>
            <person name="Smedile F."/>
            <person name="Vetriani C."/>
        </authorList>
    </citation>
    <scope>NUCLEOTIDE SEQUENCE [LARGE SCALE GENOMIC DNA]</scope>
    <source>
        <strain evidence="8">TB6</strain>
    </source>
</reference>
<dbReference type="Proteomes" id="UP000298805">
    <property type="component" value="Chromosome"/>
</dbReference>
<evidence type="ECO:0000313" key="6">
    <source>
        <dbReference type="EMBL" id="ROR40850.1"/>
    </source>
</evidence>
<dbReference type="GO" id="GO:1902201">
    <property type="term" value="P:negative regulation of bacterial-type flagellum-dependent cell motility"/>
    <property type="evidence" value="ECO:0007669"/>
    <property type="project" value="TreeGrafter"/>
</dbReference>
<sequence>MEELIKEIANKTMQDLEKAKKPPYPLYYRDVFNAIANEKGILNQLNPKLLCIAPTLDEIILAKTSETISEISIHTKDIKNDSREIIDEVNVADADEIKEMVIKFSANLIEKVNQMEERIQELQSELDKAYKELLIDPLTKVYNRKALEKDLGEILEKGKDRNLDLVIAIVDIDNFKMVNDKYGHLVGDFVLIKLADTMKSLIRKSDKIYRYGGDEFIIVFNRSTLENAEKSIERIIYKIYRTTLKYKENYIKITISAGITQHRAGDTIESMIKRADEALYKAKVEKNGYKIL</sequence>
<evidence type="ECO:0000259" key="4">
    <source>
        <dbReference type="PROSITE" id="PS50887"/>
    </source>
</evidence>
<dbReference type="EC" id="2.7.7.65" evidence="1"/>
<dbReference type="GO" id="GO:0005886">
    <property type="term" value="C:plasma membrane"/>
    <property type="evidence" value="ECO:0007669"/>
    <property type="project" value="TreeGrafter"/>
</dbReference>
<dbReference type="PANTHER" id="PTHR45138:SF9">
    <property type="entry name" value="DIGUANYLATE CYCLASE DGCM-RELATED"/>
    <property type="match status" value="1"/>
</dbReference>
<dbReference type="Pfam" id="PF00990">
    <property type="entry name" value="GGDEF"/>
    <property type="match status" value="1"/>
</dbReference>
<evidence type="ECO:0000313" key="5">
    <source>
        <dbReference type="EMBL" id="QCI28425.1"/>
    </source>
</evidence>
<evidence type="ECO:0000313" key="8">
    <source>
        <dbReference type="Proteomes" id="UP000298805"/>
    </source>
</evidence>
<reference evidence="5" key="3">
    <citation type="submission" date="2019-06" db="EMBL/GenBank/DDBJ databases">
        <title>A comparative analysis of the Nautiliaceae.</title>
        <authorList>
            <person name="Grosche A."/>
            <person name="Smedile F."/>
            <person name="Vetriani C."/>
        </authorList>
    </citation>
    <scope>NUCLEOTIDE SEQUENCE</scope>
    <source>
        <strain evidence="5">TB6</strain>
    </source>
</reference>
<dbReference type="InterPro" id="IPR050469">
    <property type="entry name" value="Diguanylate_Cyclase"/>
</dbReference>
<dbReference type="RefSeq" id="WP_123351761.1">
    <property type="nucleotide sequence ID" value="NZ_CP027432.2"/>
</dbReference>
<evidence type="ECO:0000256" key="1">
    <source>
        <dbReference type="ARBA" id="ARBA00012528"/>
    </source>
</evidence>
<accession>A0AAJ4UYD6</accession>
<evidence type="ECO:0000313" key="7">
    <source>
        <dbReference type="Proteomes" id="UP000272781"/>
    </source>
</evidence>
<dbReference type="Gene3D" id="3.30.70.270">
    <property type="match status" value="1"/>
</dbReference>
<dbReference type="Proteomes" id="UP000272781">
    <property type="component" value="Unassembled WGS sequence"/>
</dbReference>
<dbReference type="PROSITE" id="PS50887">
    <property type="entry name" value="GGDEF"/>
    <property type="match status" value="1"/>
</dbReference>
<dbReference type="PANTHER" id="PTHR45138">
    <property type="entry name" value="REGULATORY COMPONENTS OF SENSORY TRANSDUCTION SYSTEM"/>
    <property type="match status" value="1"/>
</dbReference>
<protein>
    <recommendedName>
        <fullName evidence="1">diguanylate cyclase</fullName>
        <ecNumber evidence="1">2.7.7.65</ecNumber>
    </recommendedName>
</protein>
<dbReference type="SUPFAM" id="SSF55073">
    <property type="entry name" value="Nucleotide cyclase"/>
    <property type="match status" value="1"/>
</dbReference>
<dbReference type="CDD" id="cd01949">
    <property type="entry name" value="GGDEF"/>
    <property type="match status" value="1"/>
</dbReference>
<keyword evidence="3" id="KW-0175">Coiled coil</keyword>
<dbReference type="EMBL" id="CP027432">
    <property type="protein sequence ID" value="QCI28425.1"/>
    <property type="molecule type" value="Genomic_DNA"/>
</dbReference>
<dbReference type="InterPro" id="IPR000160">
    <property type="entry name" value="GGDEF_dom"/>
</dbReference>
<dbReference type="NCBIfam" id="TIGR00254">
    <property type="entry name" value="GGDEF"/>
    <property type="match status" value="1"/>
</dbReference>
<dbReference type="SMART" id="SM00267">
    <property type="entry name" value="GGDEF"/>
    <property type="match status" value="1"/>
</dbReference>